<organism evidence="1 2">
    <name type="scientific">Liparis tanakae</name>
    <name type="common">Tanaka's snailfish</name>
    <dbReference type="NCBI Taxonomy" id="230148"/>
    <lineage>
        <taxon>Eukaryota</taxon>
        <taxon>Metazoa</taxon>
        <taxon>Chordata</taxon>
        <taxon>Craniata</taxon>
        <taxon>Vertebrata</taxon>
        <taxon>Euteleostomi</taxon>
        <taxon>Actinopterygii</taxon>
        <taxon>Neopterygii</taxon>
        <taxon>Teleostei</taxon>
        <taxon>Neoteleostei</taxon>
        <taxon>Acanthomorphata</taxon>
        <taxon>Eupercaria</taxon>
        <taxon>Perciformes</taxon>
        <taxon>Cottioidei</taxon>
        <taxon>Cottales</taxon>
        <taxon>Liparidae</taxon>
        <taxon>Liparis</taxon>
    </lineage>
</organism>
<dbReference type="AlphaFoldDB" id="A0A4Z2IYI4"/>
<accession>A0A4Z2IYI4</accession>
<reference evidence="1 2" key="1">
    <citation type="submission" date="2019-03" db="EMBL/GenBank/DDBJ databases">
        <title>First draft genome of Liparis tanakae, snailfish: a comprehensive survey of snailfish specific genes.</title>
        <authorList>
            <person name="Kim W."/>
            <person name="Song I."/>
            <person name="Jeong J.-H."/>
            <person name="Kim D."/>
            <person name="Kim S."/>
            <person name="Ryu S."/>
            <person name="Song J.Y."/>
            <person name="Lee S.K."/>
        </authorList>
    </citation>
    <scope>NUCLEOTIDE SEQUENCE [LARGE SCALE GENOMIC DNA]</scope>
    <source>
        <tissue evidence="1">Muscle</tissue>
    </source>
</reference>
<sequence>MLFILPIANHNICNRKASFLIQSTPPRTPVARHRLALVAAAWKPSVAKLSLKNKCVSAKLKIISSILRPSVTAIGGS</sequence>
<comment type="caution">
    <text evidence="1">The sequence shown here is derived from an EMBL/GenBank/DDBJ whole genome shotgun (WGS) entry which is preliminary data.</text>
</comment>
<evidence type="ECO:0000313" key="1">
    <source>
        <dbReference type="EMBL" id="TNN82558.1"/>
    </source>
</evidence>
<name>A0A4Z2IYI4_9TELE</name>
<proteinExistence type="predicted"/>
<dbReference type="EMBL" id="SRLO01000038">
    <property type="protein sequence ID" value="TNN82558.1"/>
    <property type="molecule type" value="Genomic_DNA"/>
</dbReference>
<dbReference type="Proteomes" id="UP000314294">
    <property type="component" value="Unassembled WGS sequence"/>
</dbReference>
<gene>
    <name evidence="1" type="ORF">EYF80_007076</name>
</gene>
<evidence type="ECO:0000313" key="2">
    <source>
        <dbReference type="Proteomes" id="UP000314294"/>
    </source>
</evidence>
<keyword evidence="2" id="KW-1185">Reference proteome</keyword>
<protein>
    <submittedName>
        <fullName evidence="1">Uncharacterized protein</fullName>
    </submittedName>
</protein>